<dbReference type="InterPro" id="IPR036188">
    <property type="entry name" value="FAD/NAD-bd_sf"/>
</dbReference>
<accession>A0AAW8AQR8</accession>
<protein>
    <submittedName>
        <fullName evidence="1">GMC family oxidoreductase N-terminal domain-containing protein</fullName>
    </submittedName>
</protein>
<evidence type="ECO:0000313" key="1">
    <source>
        <dbReference type="EMBL" id="MDP0971151.1"/>
    </source>
</evidence>
<dbReference type="Gene3D" id="3.50.50.60">
    <property type="entry name" value="FAD/NAD(P)-binding domain"/>
    <property type="match status" value="1"/>
</dbReference>
<dbReference type="EMBL" id="JAUUIA010000375">
    <property type="protein sequence ID" value="MDP0971151.1"/>
    <property type="molecule type" value="Genomic_DNA"/>
</dbReference>
<comment type="caution">
    <text evidence="1">The sequence shown here is derived from an EMBL/GenBank/DDBJ whole genome shotgun (WGS) entry which is preliminary data.</text>
</comment>
<reference evidence="1" key="1">
    <citation type="submission" date="2023-07" db="EMBL/GenBank/DDBJ databases">
        <authorList>
            <person name="Peng Z."/>
        </authorList>
    </citation>
    <scope>NUCLEOTIDE SEQUENCE</scope>
    <source>
        <strain evidence="1">KP219</strain>
    </source>
</reference>
<evidence type="ECO:0000313" key="2">
    <source>
        <dbReference type="Proteomes" id="UP001244490"/>
    </source>
</evidence>
<dbReference type="Proteomes" id="UP001244490">
    <property type="component" value="Unassembled WGS sequence"/>
</dbReference>
<proteinExistence type="predicted"/>
<feature type="non-terminal residue" evidence="1">
    <location>
        <position position="1"/>
    </location>
</feature>
<gene>
    <name evidence="1" type="ORF">Q6294_29860</name>
</gene>
<name>A0AAW8AQR8_KLEPN</name>
<organism evidence="1 2">
    <name type="scientific">Klebsiella pneumoniae</name>
    <dbReference type="NCBI Taxonomy" id="573"/>
    <lineage>
        <taxon>Bacteria</taxon>
        <taxon>Pseudomonadati</taxon>
        <taxon>Pseudomonadota</taxon>
        <taxon>Gammaproteobacteria</taxon>
        <taxon>Enterobacterales</taxon>
        <taxon>Enterobacteriaceae</taxon>
        <taxon>Klebsiella/Raoultella group</taxon>
        <taxon>Klebsiella</taxon>
        <taxon>Klebsiella pneumoniae complex</taxon>
    </lineage>
</organism>
<sequence>GPCNFCGFCSGYVCYMYSKASPNVNILPALRQVPNFELRPNSHVLKVNLDSTKSKATGVTYVDAQGRECEQPADLVILGAFQFHNVRLMLLS</sequence>
<dbReference type="SUPFAM" id="SSF51905">
    <property type="entry name" value="FAD/NAD(P)-binding domain"/>
    <property type="match status" value="1"/>
</dbReference>
<dbReference type="AlphaFoldDB" id="A0AAW8AQR8"/>
<feature type="non-terminal residue" evidence="1">
    <location>
        <position position="92"/>
    </location>
</feature>